<evidence type="ECO:0000256" key="2">
    <source>
        <dbReference type="ARBA" id="ARBA00009699"/>
    </source>
</evidence>
<dbReference type="InterPro" id="IPR005198">
    <property type="entry name" value="Glyco_hydro_76"/>
</dbReference>
<dbReference type="EC" id="3.2.1.101" evidence="3 8"/>
<proteinExistence type="inferred from homology"/>
<reference evidence="11 12" key="1">
    <citation type="submission" date="2018-04" db="EMBL/GenBank/DDBJ databases">
        <authorList>
            <person name="Huttner S."/>
            <person name="Dainat J."/>
        </authorList>
    </citation>
    <scope>NUCLEOTIDE SEQUENCE [LARGE SCALE GENOMIC DNA]</scope>
</reference>
<evidence type="ECO:0000256" key="10">
    <source>
        <dbReference type="SAM" id="SignalP"/>
    </source>
</evidence>
<accession>A0A446BCL0</accession>
<dbReference type="PIRSF" id="PIRSF016302">
    <property type="entry name" value="Man_a_manosd"/>
    <property type="match status" value="1"/>
</dbReference>
<feature type="region of interest" description="Disordered" evidence="9">
    <location>
        <begin position="277"/>
        <end position="314"/>
    </location>
</feature>
<feature type="signal peptide" evidence="10">
    <location>
        <begin position="1"/>
        <end position="18"/>
    </location>
</feature>
<keyword evidence="5 8" id="KW-0378">Hydrolase</keyword>
<comment type="similarity">
    <text evidence="2 8">Belongs to the glycosyl hydrolase 76 family.</text>
</comment>
<dbReference type="GO" id="GO:0009272">
    <property type="term" value="P:fungal-type cell wall biogenesis"/>
    <property type="evidence" value="ECO:0007669"/>
    <property type="project" value="TreeGrafter"/>
</dbReference>
<feature type="compositionally biased region" description="Low complexity" evidence="9">
    <location>
        <begin position="294"/>
        <end position="314"/>
    </location>
</feature>
<evidence type="ECO:0000256" key="5">
    <source>
        <dbReference type="ARBA" id="ARBA00022801"/>
    </source>
</evidence>
<evidence type="ECO:0000256" key="8">
    <source>
        <dbReference type="PIRNR" id="PIRNR016302"/>
    </source>
</evidence>
<gene>
    <name evidence="11" type="ORF">TT172_LOCUS2675</name>
</gene>
<keyword evidence="7 8" id="KW-0326">Glycosidase</keyword>
<organism evidence="11 12">
    <name type="scientific">Thermothielavioides terrestris</name>
    <dbReference type="NCBI Taxonomy" id="2587410"/>
    <lineage>
        <taxon>Eukaryota</taxon>
        <taxon>Fungi</taxon>
        <taxon>Dikarya</taxon>
        <taxon>Ascomycota</taxon>
        <taxon>Pezizomycotina</taxon>
        <taxon>Sordariomycetes</taxon>
        <taxon>Sordariomycetidae</taxon>
        <taxon>Sordariales</taxon>
        <taxon>Chaetomiaceae</taxon>
        <taxon>Thermothielavioides</taxon>
    </lineage>
</organism>
<feature type="chain" id="PRO_5019480720" description="Mannan endo-1,6-alpha-mannosidase" evidence="10">
    <location>
        <begin position="19"/>
        <end position="499"/>
    </location>
</feature>
<protein>
    <recommendedName>
        <fullName evidence="3 8">Mannan endo-1,6-alpha-mannosidase</fullName>
        <ecNumber evidence="3 8">3.2.1.101</ecNumber>
    </recommendedName>
</protein>
<dbReference type="InterPro" id="IPR008928">
    <property type="entry name" value="6-hairpin_glycosidase_sf"/>
</dbReference>
<evidence type="ECO:0000256" key="1">
    <source>
        <dbReference type="ARBA" id="ARBA00001452"/>
    </source>
</evidence>
<comment type="catalytic activity">
    <reaction evidence="1 8">
        <text>Random hydrolysis of (1-&gt;6)-alpha-D-mannosidic linkages in unbranched (1-&gt;6)-mannans.</text>
        <dbReference type="EC" id="3.2.1.101"/>
    </reaction>
</comment>
<evidence type="ECO:0000256" key="6">
    <source>
        <dbReference type="ARBA" id="ARBA00023180"/>
    </source>
</evidence>
<dbReference type="GO" id="GO:0008496">
    <property type="term" value="F:mannan endo-1,6-alpha-mannosidase activity"/>
    <property type="evidence" value="ECO:0007669"/>
    <property type="project" value="UniProtKB-UniRule"/>
</dbReference>
<dbReference type="Proteomes" id="UP000289323">
    <property type="component" value="Unassembled WGS sequence"/>
</dbReference>
<name>A0A446BCL0_9PEZI</name>
<feature type="region of interest" description="Disordered" evidence="9">
    <location>
        <begin position="426"/>
        <end position="476"/>
    </location>
</feature>
<keyword evidence="4 10" id="KW-0732">Signal</keyword>
<dbReference type="SUPFAM" id="SSF48208">
    <property type="entry name" value="Six-hairpin glycosidases"/>
    <property type="match status" value="1"/>
</dbReference>
<dbReference type="Pfam" id="PF03663">
    <property type="entry name" value="Glyco_hydro_76"/>
    <property type="match status" value="1"/>
</dbReference>
<keyword evidence="6" id="KW-0325">Glycoprotein</keyword>
<evidence type="ECO:0000256" key="3">
    <source>
        <dbReference type="ARBA" id="ARBA00012350"/>
    </source>
</evidence>
<dbReference type="GO" id="GO:0016052">
    <property type="term" value="P:carbohydrate catabolic process"/>
    <property type="evidence" value="ECO:0007669"/>
    <property type="project" value="InterPro"/>
</dbReference>
<dbReference type="EMBL" id="OUUZ01000003">
    <property type="protein sequence ID" value="SPQ20256.1"/>
    <property type="molecule type" value="Genomic_DNA"/>
</dbReference>
<dbReference type="AlphaFoldDB" id="A0A446BCL0"/>
<evidence type="ECO:0000256" key="7">
    <source>
        <dbReference type="ARBA" id="ARBA00023295"/>
    </source>
</evidence>
<dbReference type="InterPro" id="IPR014480">
    <property type="entry name" value="Mannan-1_6-alpha_mannosidase"/>
</dbReference>
<dbReference type="PANTHER" id="PTHR12145">
    <property type="entry name" value="MANNAN ENDO-1,6-ALPHA-MANNOSIDASE DCW1"/>
    <property type="match status" value="1"/>
</dbReference>
<dbReference type="PANTHER" id="PTHR12145:SF36">
    <property type="entry name" value="MANNAN ENDO-1,6-ALPHA-MANNOSIDASE DCW1"/>
    <property type="match status" value="1"/>
</dbReference>
<evidence type="ECO:0000256" key="9">
    <source>
        <dbReference type="SAM" id="MobiDB-lite"/>
    </source>
</evidence>
<evidence type="ECO:0000313" key="12">
    <source>
        <dbReference type="Proteomes" id="UP000289323"/>
    </source>
</evidence>
<sequence>MHPSVVPLLLVGATSASAALQVEFGSSSSIKAAAKDVAFDVMSFYRGNQSGQIPGLVSQPPPGGDYSWWTGAVLWSTMLDYWYYSDDGTYNAESLNGLVWQSGPDLQHPFMPPNWTASLGNDDEGLWGMTAMQAAEQNFPRPPAADPSWIELAQAVFEVQAARYAADDACNGGLRWQLSPVNQGYMYKNTVSTAVFLNLGARLARYTGNQTYAEWAGKAWEWLSDVGYIDAKYNVYDGAAIESNCSDIDKLQFSLAPAVLLQAAAYMYNQVHDRQNPTIHLADPPHRPHRPHPNRLLPPSDAASTSTSTTTNATGPLVESACELSAGKTTCSSDMLFYKGVLLRALASAAQLAPFLRDAVAAPLRTTAEAAVASCAGGKSGRACAFRWADDGADDLRGAPPEELNALSAVLVGGVLREEVAAGKGVATNGTAKPGDSSGGGDGGNGASDSGSGSGSSGSGNGAGAGTGSQGNGAGKATGAATRIGFGLVLAALVAVMMS</sequence>
<evidence type="ECO:0000256" key="4">
    <source>
        <dbReference type="ARBA" id="ARBA00022729"/>
    </source>
</evidence>
<feature type="compositionally biased region" description="Gly residues" evidence="9">
    <location>
        <begin position="437"/>
        <end position="476"/>
    </location>
</feature>
<dbReference type="Gene3D" id="1.50.10.20">
    <property type="match status" value="1"/>
</dbReference>
<evidence type="ECO:0000313" key="11">
    <source>
        <dbReference type="EMBL" id="SPQ20256.1"/>
    </source>
</evidence>